<keyword evidence="3" id="KW-1185">Reference proteome</keyword>
<comment type="caution">
    <text evidence="2">The sequence shown here is derived from an EMBL/GenBank/DDBJ whole genome shotgun (WGS) entry which is preliminary data.</text>
</comment>
<proteinExistence type="predicted"/>
<sequence length="111" mass="12115">MRVGFVADAAGRKPHAGAHRRRGAGLMRRAASTAMKSAKATAVAWSERCVLSERERRVQGLSNSVVAVLWHITPPTSDPPATVAFWPRTVRAAPDHHRHDDTRDGSVDSVR</sequence>
<evidence type="ECO:0000313" key="3">
    <source>
        <dbReference type="Proteomes" id="UP000299102"/>
    </source>
</evidence>
<reference evidence="2 3" key="1">
    <citation type="journal article" date="2019" name="Commun. Biol.">
        <title>The bagworm genome reveals a unique fibroin gene that provides high tensile strength.</title>
        <authorList>
            <person name="Kono N."/>
            <person name="Nakamura H."/>
            <person name="Ohtoshi R."/>
            <person name="Tomita M."/>
            <person name="Numata K."/>
            <person name="Arakawa K."/>
        </authorList>
    </citation>
    <scope>NUCLEOTIDE SEQUENCE [LARGE SCALE GENOMIC DNA]</scope>
</reference>
<dbReference type="Proteomes" id="UP000299102">
    <property type="component" value="Unassembled WGS sequence"/>
</dbReference>
<accession>A0A4C1T9M2</accession>
<evidence type="ECO:0000313" key="2">
    <source>
        <dbReference type="EMBL" id="GBP10117.1"/>
    </source>
</evidence>
<feature type="compositionally biased region" description="Basic and acidic residues" evidence="1">
    <location>
        <begin position="93"/>
        <end position="111"/>
    </location>
</feature>
<protein>
    <submittedName>
        <fullName evidence="2">Uncharacterized protein</fullName>
    </submittedName>
</protein>
<gene>
    <name evidence="2" type="ORF">EVAR_77536_1</name>
</gene>
<name>A0A4C1T9M2_EUMVA</name>
<evidence type="ECO:0000256" key="1">
    <source>
        <dbReference type="SAM" id="MobiDB-lite"/>
    </source>
</evidence>
<dbReference type="AlphaFoldDB" id="A0A4C1T9M2"/>
<feature type="region of interest" description="Disordered" evidence="1">
    <location>
        <begin position="92"/>
        <end position="111"/>
    </location>
</feature>
<feature type="compositionally biased region" description="Basic residues" evidence="1">
    <location>
        <begin position="12"/>
        <end position="23"/>
    </location>
</feature>
<organism evidence="2 3">
    <name type="scientific">Eumeta variegata</name>
    <name type="common">Bagworm moth</name>
    <name type="synonym">Eumeta japonica</name>
    <dbReference type="NCBI Taxonomy" id="151549"/>
    <lineage>
        <taxon>Eukaryota</taxon>
        <taxon>Metazoa</taxon>
        <taxon>Ecdysozoa</taxon>
        <taxon>Arthropoda</taxon>
        <taxon>Hexapoda</taxon>
        <taxon>Insecta</taxon>
        <taxon>Pterygota</taxon>
        <taxon>Neoptera</taxon>
        <taxon>Endopterygota</taxon>
        <taxon>Lepidoptera</taxon>
        <taxon>Glossata</taxon>
        <taxon>Ditrysia</taxon>
        <taxon>Tineoidea</taxon>
        <taxon>Psychidae</taxon>
        <taxon>Oiketicinae</taxon>
        <taxon>Eumeta</taxon>
    </lineage>
</organism>
<dbReference type="EMBL" id="BGZK01000039">
    <property type="protein sequence ID" value="GBP10117.1"/>
    <property type="molecule type" value="Genomic_DNA"/>
</dbReference>
<feature type="region of interest" description="Disordered" evidence="1">
    <location>
        <begin position="1"/>
        <end position="25"/>
    </location>
</feature>